<dbReference type="CDD" id="cd11069">
    <property type="entry name" value="CYP_FUM15-like"/>
    <property type="match status" value="1"/>
</dbReference>
<comment type="caution">
    <text evidence="7">The sequence shown here is derived from an EMBL/GenBank/DDBJ whole genome shotgun (WGS) entry which is preliminary data.</text>
</comment>
<dbReference type="InterPro" id="IPR001128">
    <property type="entry name" value="Cyt_P450"/>
</dbReference>
<accession>A0A151GXX8</accession>
<proteinExistence type="predicted"/>
<dbReference type="STRING" id="98403.A0A151GXX8"/>
<dbReference type="GO" id="GO:0004497">
    <property type="term" value="F:monooxygenase activity"/>
    <property type="evidence" value="ECO:0007669"/>
    <property type="project" value="InterPro"/>
</dbReference>
<keyword evidence="8" id="KW-1185">Reference proteome</keyword>
<dbReference type="PRINTS" id="PR00385">
    <property type="entry name" value="P450"/>
</dbReference>
<dbReference type="GO" id="GO:0005506">
    <property type="term" value="F:iron ion binding"/>
    <property type="evidence" value="ECO:0007669"/>
    <property type="project" value="InterPro"/>
</dbReference>
<dbReference type="Gene3D" id="1.10.630.10">
    <property type="entry name" value="Cytochrome P450"/>
    <property type="match status" value="1"/>
</dbReference>
<keyword evidence="6" id="KW-0732">Signal</keyword>
<organism evidence="7 8">
    <name type="scientific">Drechmeria coniospora</name>
    <name type="common">Nematophagous fungus</name>
    <name type="synonym">Meria coniospora</name>
    <dbReference type="NCBI Taxonomy" id="98403"/>
    <lineage>
        <taxon>Eukaryota</taxon>
        <taxon>Fungi</taxon>
        <taxon>Dikarya</taxon>
        <taxon>Ascomycota</taxon>
        <taxon>Pezizomycotina</taxon>
        <taxon>Sordariomycetes</taxon>
        <taxon>Hypocreomycetidae</taxon>
        <taxon>Hypocreales</taxon>
        <taxon>Ophiocordycipitaceae</taxon>
        <taxon>Drechmeria</taxon>
    </lineage>
</organism>
<keyword evidence="3 4" id="KW-0408">Iron</keyword>
<dbReference type="PRINTS" id="PR00463">
    <property type="entry name" value="EP450I"/>
</dbReference>
<sequence>MRCNAWQVQGASAVAVLLGASITEYCTGLHVCNCGVRSCAASPSFDDGFILPTPEPCTRPRASSSPPASRCCSCAAAAGSPRLSSTFLDFLATLAPARLLLAVLCLLSAAALYSTFLYPHVLSPLRRLPEPAGGHWLLGHGLDIDRYGLGVLARRWCAPLPSPSASLRLPLDAVPLDAVPLDAVPLDAVPLDAVPLDAVPLDPVPLDPVPLDPVPLDPLLLYPLPLDPLRNDGLIRVRWFFNREFVVLTSPAALSEVLVTKSYLFEKPRFLREYLAFALGWSVLTVEGDEHRRQRRNLMPAFAFRHVKDLYPLFWAKSREVTRAMTDACRAAGRADLHVDLWASRVTLDIIGLAGTGLDFGAVRDGDGPLTRSYQGFRPSPEDNMLIALRVFLPASLVAGLPLRKNRIVAASTRSLRRACENMIRRKRRSLADDEPAARDILSVALASDTFSDESLVDQLLTMLSAGHETTSSALTWAVYMLCRFPTVQSRLRDEVRQSLPSVDDDAPVTSDVIDGLPYLNAVCCEVLRMCPPVAQTLRVATCDTTLQGRFVPRGTIVIMVPWANNLDPKLWGPDAHEFKPERWLVGPRASSGGASSNYAFMTFLHGPRSCIGSSFAKAEMACLLAAWVGRFSFELKDKSLMDERNVRVEPSVTAKPAGGLEVTVTVVKGY</sequence>
<evidence type="ECO:0008006" key="9">
    <source>
        <dbReference type="Google" id="ProtNLM"/>
    </source>
</evidence>
<feature type="signal peptide" evidence="6">
    <location>
        <begin position="1"/>
        <end position="28"/>
    </location>
</feature>
<dbReference type="GO" id="GO:0016705">
    <property type="term" value="F:oxidoreductase activity, acting on paired donors, with incorporation or reduction of molecular oxygen"/>
    <property type="evidence" value="ECO:0007669"/>
    <property type="project" value="InterPro"/>
</dbReference>
<dbReference type="InterPro" id="IPR002401">
    <property type="entry name" value="Cyt_P450_E_grp-I"/>
</dbReference>
<feature type="chain" id="PRO_5007581136" description="Cytochrome P450 78A3" evidence="6">
    <location>
        <begin position="29"/>
        <end position="671"/>
    </location>
</feature>
<keyword evidence="5" id="KW-0472">Membrane</keyword>
<keyword evidence="2 4" id="KW-0479">Metal-binding</keyword>
<dbReference type="Proteomes" id="UP000076580">
    <property type="component" value="Chromosome 01"/>
</dbReference>
<keyword evidence="5" id="KW-1133">Transmembrane helix</keyword>
<dbReference type="InterPro" id="IPR050121">
    <property type="entry name" value="Cytochrome_P450_monoxygenase"/>
</dbReference>
<feature type="binding site" description="axial binding residue" evidence="4">
    <location>
        <position position="611"/>
    </location>
    <ligand>
        <name>heme</name>
        <dbReference type="ChEBI" id="CHEBI:30413"/>
    </ligand>
    <ligandPart>
        <name>Fe</name>
        <dbReference type="ChEBI" id="CHEBI:18248"/>
    </ligandPart>
</feature>
<keyword evidence="5" id="KW-0812">Transmembrane</keyword>
<evidence type="ECO:0000256" key="2">
    <source>
        <dbReference type="ARBA" id="ARBA00022723"/>
    </source>
</evidence>
<dbReference type="EMBL" id="LAYC01000001">
    <property type="protein sequence ID" value="KYK61940.1"/>
    <property type="molecule type" value="Genomic_DNA"/>
</dbReference>
<evidence type="ECO:0000256" key="4">
    <source>
        <dbReference type="PIRSR" id="PIRSR602401-1"/>
    </source>
</evidence>
<dbReference type="GeneID" id="63715728"/>
<dbReference type="InterPro" id="IPR036396">
    <property type="entry name" value="Cyt_P450_sf"/>
</dbReference>
<name>A0A151GXX8_DRECN</name>
<dbReference type="GO" id="GO:0020037">
    <property type="term" value="F:heme binding"/>
    <property type="evidence" value="ECO:0007669"/>
    <property type="project" value="InterPro"/>
</dbReference>
<evidence type="ECO:0000256" key="5">
    <source>
        <dbReference type="SAM" id="Phobius"/>
    </source>
</evidence>
<dbReference type="AlphaFoldDB" id="A0A151GXX8"/>
<evidence type="ECO:0000256" key="6">
    <source>
        <dbReference type="SAM" id="SignalP"/>
    </source>
</evidence>
<keyword evidence="1 4" id="KW-0349">Heme</keyword>
<dbReference type="Pfam" id="PF00067">
    <property type="entry name" value="p450"/>
    <property type="match status" value="1"/>
</dbReference>
<gene>
    <name evidence="7" type="ORF">DCS_03085</name>
</gene>
<dbReference type="PANTHER" id="PTHR24305:SF227">
    <property type="entry name" value="P450, PUTATIVE (EUROFUNG)-RELATED"/>
    <property type="match status" value="1"/>
</dbReference>
<dbReference type="PANTHER" id="PTHR24305">
    <property type="entry name" value="CYTOCHROME P450"/>
    <property type="match status" value="1"/>
</dbReference>
<dbReference type="RefSeq" id="XP_040661292.1">
    <property type="nucleotide sequence ID" value="XM_040800409.1"/>
</dbReference>
<evidence type="ECO:0000313" key="7">
    <source>
        <dbReference type="EMBL" id="KYK61940.1"/>
    </source>
</evidence>
<reference evidence="7 8" key="1">
    <citation type="journal article" date="2016" name="Sci. Rep.">
        <title>Insights into Adaptations to a Near-Obligate Nematode Endoparasitic Lifestyle from the Finished Genome of Drechmeria coniospora.</title>
        <authorList>
            <person name="Zhang L."/>
            <person name="Zhou Z."/>
            <person name="Guo Q."/>
            <person name="Fokkens L."/>
            <person name="Miskei M."/>
            <person name="Pocsi I."/>
            <person name="Zhang W."/>
            <person name="Chen M."/>
            <person name="Wang L."/>
            <person name="Sun Y."/>
            <person name="Donzelli B.G."/>
            <person name="Gibson D.M."/>
            <person name="Nelson D.R."/>
            <person name="Luo J.G."/>
            <person name="Rep M."/>
            <person name="Liu H."/>
            <person name="Yang S."/>
            <person name="Wang J."/>
            <person name="Krasnoff S.B."/>
            <person name="Xu Y."/>
            <person name="Molnar I."/>
            <person name="Lin M."/>
        </authorList>
    </citation>
    <scope>NUCLEOTIDE SEQUENCE [LARGE SCALE GENOMIC DNA]</scope>
    <source>
        <strain evidence="7 8">ARSEF 6962</strain>
    </source>
</reference>
<evidence type="ECO:0000256" key="3">
    <source>
        <dbReference type="ARBA" id="ARBA00023004"/>
    </source>
</evidence>
<feature type="transmembrane region" description="Helical" evidence="5">
    <location>
        <begin position="99"/>
        <end position="118"/>
    </location>
</feature>
<evidence type="ECO:0000256" key="1">
    <source>
        <dbReference type="ARBA" id="ARBA00022617"/>
    </source>
</evidence>
<dbReference type="InParanoid" id="A0A151GXX8"/>
<comment type="cofactor">
    <cofactor evidence="4">
        <name>heme</name>
        <dbReference type="ChEBI" id="CHEBI:30413"/>
    </cofactor>
</comment>
<protein>
    <recommendedName>
        <fullName evidence="9">Cytochrome P450 78A3</fullName>
    </recommendedName>
</protein>
<evidence type="ECO:0000313" key="8">
    <source>
        <dbReference type="Proteomes" id="UP000076580"/>
    </source>
</evidence>
<dbReference type="SUPFAM" id="SSF48264">
    <property type="entry name" value="Cytochrome P450"/>
    <property type="match status" value="1"/>
</dbReference>